<sequence length="256" mass="29504">MYNPKTQFSNIYYHQNLNFRNPGTTNFVCTDSELPQNYESTHNHQYREKTLQFRHNHCQQAMESDNSGVNSPKSPSHPLLGHRPPSPNPRAQAIARGQWELMEMVKNMPESSYELSLKDLVEHHRIENDHQDDQHNQIVAKLKKQEQSKKSNDHRNVRSYESKGVFLNMVFPFSLKSNRKKGKFGSNNSGKVSPKPESERDWWKKRFMGSSDSDSSRTSCNSGGGGSSSTAWKCRKRNGFLTGCWPFLHSRRSKSV</sequence>
<evidence type="ECO:0000313" key="2">
    <source>
        <dbReference type="EMBL" id="KAK6132235.1"/>
    </source>
</evidence>
<accession>A0ABR0VEI9</accession>
<feature type="region of interest" description="Disordered" evidence="1">
    <location>
        <begin position="62"/>
        <end position="90"/>
    </location>
</feature>
<feature type="region of interest" description="Disordered" evidence="1">
    <location>
        <begin position="178"/>
        <end position="231"/>
    </location>
</feature>
<keyword evidence="3" id="KW-1185">Reference proteome</keyword>
<dbReference type="PANTHER" id="PTHR34193">
    <property type="entry name" value="OS11G0199801 PROTEIN"/>
    <property type="match status" value="1"/>
</dbReference>
<feature type="compositionally biased region" description="Low complexity" evidence="1">
    <location>
        <begin position="210"/>
        <end position="221"/>
    </location>
</feature>
<name>A0ABR0VEI9_REHGL</name>
<evidence type="ECO:0000256" key="1">
    <source>
        <dbReference type="SAM" id="MobiDB-lite"/>
    </source>
</evidence>
<protein>
    <submittedName>
        <fullName evidence="2">Uncharacterized protein</fullName>
    </submittedName>
</protein>
<evidence type="ECO:0000313" key="3">
    <source>
        <dbReference type="Proteomes" id="UP001318860"/>
    </source>
</evidence>
<gene>
    <name evidence="2" type="ORF">DH2020_034018</name>
</gene>
<feature type="compositionally biased region" description="Polar residues" evidence="1">
    <location>
        <begin position="62"/>
        <end position="74"/>
    </location>
</feature>
<comment type="caution">
    <text evidence="2">The sequence shown here is derived from an EMBL/GenBank/DDBJ whole genome shotgun (WGS) entry which is preliminary data.</text>
</comment>
<reference evidence="2 3" key="1">
    <citation type="journal article" date="2021" name="Comput. Struct. Biotechnol. J.">
        <title>De novo genome assembly of the potent medicinal plant Rehmannia glutinosa using nanopore technology.</title>
        <authorList>
            <person name="Ma L."/>
            <person name="Dong C."/>
            <person name="Song C."/>
            <person name="Wang X."/>
            <person name="Zheng X."/>
            <person name="Niu Y."/>
            <person name="Chen S."/>
            <person name="Feng W."/>
        </authorList>
    </citation>
    <scope>NUCLEOTIDE SEQUENCE [LARGE SCALE GENOMIC DNA]</scope>
    <source>
        <strain evidence="2">DH-2019</strain>
    </source>
</reference>
<proteinExistence type="predicted"/>
<dbReference type="Proteomes" id="UP001318860">
    <property type="component" value="Unassembled WGS sequence"/>
</dbReference>
<dbReference type="PANTHER" id="PTHR34193:SF1">
    <property type="entry name" value="EXPRESSED PROTEIN"/>
    <property type="match status" value="1"/>
</dbReference>
<organism evidence="2 3">
    <name type="scientific">Rehmannia glutinosa</name>
    <name type="common">Chinese foxglove</name>
    <dbReference type="NCBI Taxonomy" id="99300"/>
    <lineage>
        <taxon>Eukaryota</taxon>
        <taxon>Viridiplantae</taxon>
        <taxon>Streptophyta</taxon>
        <taxon>Embryophyta</taxon>
        <taxon>Tracheophyta</taxon>
        <taxon>Spermatophyta</taxon>
        <taxon>Magnoliopsida</taxon>
        <taxon>eudicotyledons</taxon>
        <taxon>Gunneridae</taxon>
        <taxon>Pentapetalae</taxon>
        <taxon>asterids</taxon>
        <taxon>lamiids</taxon>
        <taxon>Lamiales</taxon>
        <taxon>Orobanchaceae</taxon>
        <taxon>Rehmannieae</taxon>
        <taxon>Rehmannia</taxon>
    </lineage>
</organism>
<dbReference type="EMBL" id="JABTTQ020001274">
    <property type="protein sequence ID" value="KAK6132235.1"/>
    <property type="molecule type" value="Genomic_DNA"/>
</dbReference>
<feature type="compositionally biased region" description="Basic and acidic residues" evidence="1">
    <location>
        <begin position="194"/>
        <end position="204"/>
    </location>
</feature>